<evidence type="ECO:0000313" key="9">
    <source>
        <dbReference type="Proteomes" id="UP000054903"/>
    </source>
</evidence>
<gene>
    <name evidence="8" type="ORF">AWB77_06060</name>
</gene>
<feature type="transmembrane region" description="Helical" evidence="6">
    <location>
        <begin position="337"/>
        <end position="355"/>
    </location>
</feature>
<feature type="transmembrane region" description="Helical" evidence="6">
    <location>
        <begin position="165"/>
        <end position="188"/>
    </location>
</feature>
<dbReference type="FunFam" id="1.20.1250.20:FF:000018">
    <property type="entry name" value="MFS transporter permease"/>
    <property type="match status" value="1"/>
</dbReference>
<dbReference type="Pfam" id="PF07690">
    <property type="entry name" value="MFS_1"/>
    <property type="match status" value="1"/>
</dbReference>
<keyword evidence="2" id="KW-0813">Transport</keyword>
<feature type="transmembrane region" description="Helical" evidence="6">
    <location>
        <begin position="108"/>
        <end position="126"/>
    </location>
</feature>
<dbReference type="EMBL" id="FCNX02000020">
    <property type="protein sequence ID" value="SAK99998.1"/>
    <property type="molecule type" value="Genomic_DNA"/>
</dbReference>
<evidence type="ECO:0000256" key="4">
    <source>
        <dbReference type="ARBA" id="ARBA00022989"/>
    </source>
</evidence>
<keyword evidence="5 6" id="KW-0472">Membrane</keyword>
<organism evidence="8 9">
    <name type="scientific">Caballeronia fortuita</name>
    <dbReference type="NCBI Taxonomy" id="1777138"/>
    <lineage>
        <taxon>Bacteria</taxon>
        <taxon>Pseudomonadati</taxon>
        <taxon>Pseudomonadota</taxon>
        <taxon>Betaproteobacteria</taxon>
        <taxon>Burkholderiales</taxon>
        <taxon>Burkholderiaceae</taxon>
        <taxon>Caballeronia</taxon>
    </lineage>
</organism>
<keyword evidence="3 6" id="KW-0812">Transmembrane</keyword>
<feature type="transmembrane region" description="Helical" evidence="6">
    <location>
        <begin position="394"/>
        <end position="417"/>
    </location>
</feature>
<dbReference type="PROSITE" id="PS50850">
    <property type="entry name" value="MFS"/>
    <property type="match status" value="1"/>
</dbReference>
<dbReference type="GO" id="GO:0022857">
    <property type="term" value="F:transmembrane transporter activity"/>
    <property type="evidence" value="ECO:0007669"/>
    <property type="project" value="InterPro"/>
</dbReference>
<dbReference type="SUPFAM" id="SSF103473">
    <property type="entry name" value="MFS general substrate transporter"/>
    <property type="match status" value="1"/>
</dbReference>
<evidence type="ECO:0000256" key="6">
    <source>
        <dbReference type="SAM" id="Phobius"/>
    </source>
</evidence>
<comment type="subcellular location">
    <subcellularLocation>
        <location evidence="1">Membrane</location>
        <topology evidence="1">Multi-pass membrane protein</topology>
    </subcellularLocation>
</comment>
<dbReference type="RefSeq" id="WP_061138081.1">
    <property type="nucleotide sequence ID" value="NZ_FCNX02000020.1"/>
</dbReference>
<dbReference type="AlphaFoldDB" id="A0A158DZJ8"/>
<evidence type="ECO:0000256" key="1">
    <source>
        <dbReference type="ARBA" id="ARBA00004141"/>
    </source>
</evidence>
<keyword evidence="4 6" id="KW-1133">Transmembrane helix</keyword>
<sequence>MNPSAVESDVESDPASAGSSQVSSAALAHERALYWRVTLRIVPLLFVCYVVAFLDRINVGYAKLQMQDALGFSDSVYGLGAGIFFLSYCLLEVPSAMLLRRMGAKRTIARIMICWGIVGACSAFVSNVTQFYIVRLLLGVFEAGFFPGVIFYLSSWFPERRRGVIIACFMVGFPVAGIVGGPVSGWAMTSLAHVANLAGWQWLYIVEALPAVVLGLVTLLLLDDNIDKARWLTEAEKGVLRQGFERETQRKRRAGQHGHAKLAEALADPKVYMLAFIDFAFVCGTYSVTFWLPTVLKDSGITNLSLLGWLSVIPYGMGAIGMVTISRSSDRMLERRWHAAIAGFVGAAALLLVSHPTNSPALTVALLTVACVGIFATNVLIWSLAADYLNGSPAAATSIAFVNCIGLLSGFCSPFVIGWLKTATGTLVSGLYVMTAILVAGIFTMLLGFRRHTETQARAALTAGTE</sequence>
<dbReference type="InterPro" id="IPR036259">
    <property type="entry name" value="MFS_trans_sf"/>
</dbReference>
<dbReference type="Gene3D" id="1.20.1250.20">
    <property type="entry name" value="MFS general substrate transporter like domains"/>
    <property type="match status" value="2"/>
</dbReference>
<accession>A0A158DZJ8</accession>
<dbReference type="GO" id="GO:0016020">
    <property type="term" value="C:membrane"/>
    <property type="evidence" value="ECO:0007669"/>
    <property type="project" value="UniProtKB-SubCell"/>
</dbReference>
<dbReference type="CDD" id="cd17319">
    <property type="entry name" value="MFS_ExuT_GudP_like"/>
    <property type="match status" value="1"/>
</dbReference>
<feature type="transmembrane region" description="Helical" evidence="6">
    <location>
        <begin position="304"/>
        <end position="325"/>
    </location>
</feature>
<evidence type="ECO:0000256" key="3">
    <source>
        <dbReference type="ARBA" id="ARBA00022692"/>
    </source>
</evidence>
<protein>
    <submittedName>
        <fullName evidence="8">Major facilitator transporter</fullName>
    </submittedName>
</protein>
<evidence type="ECO:0000313" key="8">
    <source>
        <dbReference type="EMBL" id="SAK99998.1"/>
    </source>
</evidence>
<evidence type="ECO:0000256" key="5">
    <source>
        <dbReference type="ARBA" id="ARBA00023136"/>
    </source>
</evidence>
<name>A0A158DZJ8_9BURK</name>
<dbReference type="InterPro" id="IPR020846">
    <property type="entry name" value="MFS_dom"/>
</dbReference>
<dbReference type="PANTHER" id="PTHR43791:SF36">
    <property type="entry name" value="TRANSPORTER, PUTATIVE (AFU_ORTHOLOGUE AFUA_6G08340)-RELATED"/>
    <property type="match status" value="1"/>
</dbReference>
<feature type="transmembrane region" description="Helical" evidence="6">
    <location>
        <begin position="37"/>
        <end position="57"/>
    </location>
</feature>
<feature type="transmembrane region" description="Helical" evidence="6">
    <location>
        <begin position="271"/>
        <end position="292"/>
    </location>
</feature>
<evidence type="ECO:0000259" key="7">
    <source>
        <dbReference type="PROSITE" id="PS50850"/>
    </source>
</evidence>
<evidence type="ECO:0000256" key="2">
    <source>
        <dbReference type="ARBA" id="ARBA00022448"/>
    </source>
</evidence>
<proteinExistence type="predicted"/>
<comment type="caution">
    <text evidence="8">The sequence shown here is derived from an EMBL/GenBank/DDBJ whole genome shotgun (WGS) entry which is preliminary data.</text>
</comment>
<reference evidence="8" key="1">
    <citation type="submission" date="2016-01" db="EMBL/GenBank/DDBJ databases">
        <authorList>
            <person name="Peeters C."/>
        </authorList>
    </citation>
    <scope>NUCLEOTIDE SEQUENCE</scope>
    <source>
        <strain evidence="8">LMG 29320</strain>
    </source>
</reference>
<keyword evidence="9" id="KW-1185">Reference proteome</keyword>
<feature type="transmembrane region" description="Helical" evidence="6">
    <location>
        <begin position="77"/>
        <end position="99"/>
    </location>
</feature>
<feature type="domain" description="Major facilitator superfamily (MFS) profile" evidence="7">
    <location>
        <begin position="41"/>
        <end position="453"/>
    </location>
</feature>
<feature type="transmembrane region" description="Helical" evidence="6">
    <location>
        <begin position="361"/>
        <end position="382"/>
    </location>
</feature>
<dbReference type="InterPro" id="IPR011701">
    <property type="entry name" value="MFS"/>
</dbReference>
<dbReference type="PANTHER" id="PTHR43791">
    <property type="entry name" value="PERMEASE-RELATED"/>
    <property type="match status" value="1"/>
</dbReference>
<dbReference type="Proteomes" id="UP000054903">
    <property type="component" value="Unassembled WGS sequence"/>
</dbReference>
<dbReference type="STRING" id="1777138.AWB77_06060"/>
<feature type="transmembrane region" description="Helical" evidence="6">
    <location>
        <begin position="429"/>
        <end position="449"/>
    </location>
</feature>
<feature type="transmembrane region" description="Helical" evidence="6">
    <location>
        <begin position="132"/>
        <end position="153"/>
    </location>
</feature>
<feature type="transmembrane region" description="Helical" evidence="6">
    <location>
        <begin position="200"/>
        <end position="222"/>
    </location>
</feature>